<reference evidence="4" key="2">
    <citation type="submission" date="2024-04" db="EMBL/GenBank/DDBJ databases">
        <authorList>
            <person name="Chen Y."/>
            <person name="Shah S."/>
            <person name="Dougan E. K."/>
            <person name="Thang M."/>
            <person name="Chan C."/>
        </authorList>
    </citation>
    <scope>NUCLEOTIDE SEQUENCE [LARGE SCALE GENOMIC DNA]</scope>
</reference>
<dbReference type="Proteomes" id="UP001152797">
    <property type="component" value="Unassembled WGS sequence"/>
</dbReference>
<evidence type="ECO:0000313" key="4">
    <source>
        <dbReference type="EMBL" id="CAL1154972.1"/>
    </source>
</evidence>
<evidence type="ECO:0000256" key="1">
    <source>
        <dbReference type="SAM" id="MobiDB-lite"/>
    </source>
</evidence>
<keyword evidence="2" id="KW-1133">Transmembrane helix</keyword>
<feature type="compositionally biased region" description="Polar residues" evidence="1">
    <location>
        <begin position="254"/>
        <end position="265"/>
    </location>
</feature>
<feature type="transmembrane region" description="Helical" evidence="2">
    <location>
        <begin position="440"/>
        <end position="461"/>
    </location>
</feature>
<organism evidence="3">
    <name type="scientific">Cladocopium goreaui</name>
    <dbReference type="NCBI Taxonomy" id="2562237"/>
    <lineage>
        <taxon>Eukaryota</taxon>
        <taxon>Sar</taxon>
        <taxon>Alveolata</taxon>
        <taxon>Dinophyceae</taxon>
        <taxon>Suessiales</taxon>
        <taxon>Symbiodiniaceae</taxon>
        <taxon>Cladocopium</taxon>
    </lineage>
</organism>
<evidence type="ECO:0000313" key="3">
    <source>
        <dbReference type="EMBL" id="CAI4001597.1"/>
    </source>
</evidence>
<dbReference type="OrthoDB" id="424449at2759"/>
<dbReference type="EMBL" id="CAMXCT010002968">
    <property type="protein sequence ID" value="CAI4001597.1"/>
    <property type="molecule type" value="Genomic_DNA"/>
</dbReference>
<name>A0A9P1CZP6_9DINO</name>
<dbReference type="EMBL" id="CAMXCT020002968">
    <property type="protein sequence ID" value="CAL1154972.1"/>
    <property type="molecule type" value="Genomic_DNA"/>
</dbReference>
<proteinExistence type="predicted"/>
<feature type="transmembrane region" description="Helical" evidence="2">
    <location>
        <begin position="402"/>
        <end position="420"/>
    </location>
</feature>
<dbReference type="EMBL" id="CAMXCT030002968">
    <property type="protein sequence ID" value="CAL4788909.1"/>
    <property type="molecule type" value="Genomic_DNA"/>
</dbReference>
<evidence type="ECO:0000256" key="2">
    <source>
        <dbReference type="SAM" id="Phobius"/>
    </source>
</evidence>
<feature type="region of interest" description="Disordered" evidence="1">
    <location>
        <begin position="235"/>
        <end position="265"/>
    </location>
</feature>
<reference evidence="3" key="1">
    <citation type="submission" date="2022-10" db="EMBL/GenBank/DDBJ databases">
        <authorList>
            <person name="Chen Y."/>
            <person name="Dougan E. K."/>
            <person name="Chan C."/>
            <person name="Rhodes N."/>
            <person name="Thang M."/>
        </authorList>
    </citation>
    <scope>NUCLEOTIDE SEQUENCE</scope>
</reference>
<keyword evidence="2" id="KW-0472">Membrane</keyword>
<comment type="caution">
    <text evidence="3">The sequence shown here is derived from an EMBL/GenBank/DDBJ whole genome shotgun (WGS) entry which is preliminary data.</text>
</comment>
<feature type="transmembrane region" description="Helical" evidence="2">
    <location>
        <begin position="620"/>
        <end position="641"/>
    </location>
</feature>
<sequence length="642" mass="69447">MGDEPIQKGISSFQDSDFASTEAERTSQSIPKLMSMDVLALHRKVDTILALLEKWEQKSLSLPLECPFSSPPSAPSEDVDAPDAVPGHEILVPAMKNNLAPPSTTPAAMEVDDGSSDGGDRKKHRRLSAQQVLHRPGKRKEAKTSKGEPVGASVDFATWTEQVRQRCNFDAGAISRGLVRQGSKDLTERSQVPSIQQMNGAFLQAVTMSKAERHAHFNEVEEHIDLEMERLGRRSSEEVDESKPIFPGLVPQDPSDQMITSPSSQQNKEKVVTLVSLSNKSQAAILVGKSPETQIAIEAGQPDPGSKFLLSSVGRLFWLIGPLSVFASGGCIAVNGVIAGADFRLGPAMAQLIYGLAAPSGVILLRMALQSDDMNLALDKMQHFVADFLVEWKKISGTEGRIYVVAWVVMMLCFATSSGIDMWHNGVSADDSLKAIQFTVNGAAVLIFGFASFLVTLVAYVQSHILLGLDRSLDCWCCSILNDSDFALGVDSWNCLQALLKCIGRGIASSFLASQACGAIGLIYVLASAVTASFQLGLKPEVLILEGVNALPLLVFFLLNLRVCAHGANLTEKCRVIPAFVNQIPTEDSLDEERQYLVRYVTDSSAGFFVKEVKLTREMFLKNFVAAGGLMTGAVGVLSHIY</sequence>
<gene>
    <name evidence="3" type="ORF">C1SCF055_LOCUS27629</name>
</gene>
<feature type="region of interest" description="Disordered" evidence="1">
    <location>
        <begin position="98"/>
        <end position="149"/>
    </location>
</feature>
<feature type="transmembrane region" description="Helical" evidence="2">
    <location>
        <begin position="316"/>
        <end position="339"/>
    </location>
</feature>
<feature type="transmembrane region" description="Helical" evidence="2">
    <location>
        <begin position="351"/>
        <end position="369"/>
    </location>
</feature>
<feature type="transmembrane region" description="Helical" evidence="2">
    <location>
        <begin position="511"/>
        <end position="536"/>
    </location>
</feature>
<keyword evidence="5" id="KW-1185">Reference proteome</keyword>
<feature type="transmembrane region" description="Helical" evidence="2">
    <location>
        <begin position="542"/>
        <end position="561"/>
    </location>
</feature>
<accession>A0A9P1CZP6</accession>
<feature type="region of interest" description="Disordered" evidence="1">
    <location>
        <begin position="1"/>
        <end position="31"/>
    </location>
</feature>
<dbReference type="AlphaFoldDB" id="A0A9P1CZP6"/>
<keyword evidence="2" id="KW-0812">Transmembrane</keyword>
<evidence type="ECO:0000313" key="5">
    <source>
        <dbReference type="Proteomes" id="UP001152797"/>
    </source>
</evidence>
<feature type="compositionally biased region" description="Polar residues" evidence="1">
    <location>
        <begin position="9"/>
        <end position="19"/>
    </location>
</feature>
<protein>
    <submittedName>
        <fullName evidence="3">Uncharacterized protein</fullName>
    </submittedName>
</protein>